<evidence type="ECO:0000256" key="3">
    <source>
        <dbReference type="ARBA" id="ARBA00013253"/>
    </source>
</evidence>
<comment type="similarity">
    <text evidence="2">Belongs to the HPPK family.</text>
</comment>
<dbReference type="Proteomes" id="UP001595783">
    <property type="component" value="Unassembled WGS sequence"/>
</dbReference>
<evidence type="ECO:0000256" key="4">
    <source>
        <dbReference type="ARBA" id="ARBA00016218"/>
    </source>
</evidence>
<dbReference type="Pfam" id="PF01288">
    <property type="entry name" value="HPPK"/>
    <property type="match status" value="1"/>
</dbReference>
<reference evidence="15" key="1">
    <citation type="journal article" date="2019" name="Int. J. Syst. Evol. Microbiol.">
        <title>The Global Catalogue of Microorganisms (GCM) 10K type strain sequencing project: providing services to taxonomists for standard genome sequencing and annotation.</title>
        <authorList>
            <consortium name="The Broad Institute Genomics Platform"/>
            <consortium name="The Broad Institute Genome Sequencing Center for Infectious Disease"/>
            <person name="Wu L."/>
            <person name="Ma J."/>
        </authorList>
    </citation>
    <scope>NUCLEOTIDE SEQUENCE [LARGE SCALE GENOMIC DNA]</scope>
    <source>
        <strain evidence="15">CCUG 53816</strain>
    </source>
</reference>
<organism evidence="14 15">
    <name type="scientific">Helicobacter baculiformis</name>
    <dbReference type="NCBI Taxonomy" id="427351"/>
    <lineage>
        <taxon>Bacteria</taxon>
        <taxon>Pseudomonadati</taxon>
        <taxon>Campylobacterota</taxon>
        <taxon>Epsilonproteobacteria</taxon>
        <taxon>Campylobacterales</taxon>
        <taxon>Helicobacteraceae</taxon>
        <taxon>Helicobacter</taxon>
    </lineage>
</organism>
<evidence type="ECO:0000259" key="13">
    <source>
        <dbReference type="PROSITE" id="PS00794"/>
    </source>
</evidence>
<evidence type="ECO:0000256" key="2">
    <source>
        <dbReference type="ARBA" id="ARBA00005810"/>
    </source>
</evidence>
<protein>
    <recommendedName>
        <fullName evidence="4">2-amino-4-hydroxy-6-hydroxymethyldihydropteridine pyrophosphokinase</fullName>
        <ecNumber evidence="3">2.7.6.3</ecNumber>
    </recommendedName>
    <alternativeName>
        <fullName evidence="11">6-hydroxymethyl-7,8-dihydropterin pyrophosphokinase</fullName>
    </alternativeName>
    <alternativeName>
        <fullName evidence="12">7,8-dihydro-6-hydroxymethylpterin-pyrophosphokinase</fullName>
    </alternativeName>
</protein>
<dbReference type="EMBL" id="JBHRZO010000018">
    <property type="protein sequence ID" value="MFC3847659.1"/>
    <property type="molecule type" value="Genomic_DNA"/>
</dbReference>
<dbReference type="PROSITE" id="PS00794">
    <property type="entry name" value="HPPK"/>
    <property type="match status" value="1"/>
</dbReference>
<evidence type="ECO:0000256" key="5">
    <source>
        <dbReference type="ARBA" id="ARBA00022679"/>
    </source>
</evidence>
<dbReference type="GO" id="GO:0003848">
    <property type="term" value="F:2-amino-4-hydroxy-6-hydroxymethyldihydropteridine diphosphokinase activity"/>
    <property type="evidence" value="ECO:0007669"/>
    <property type="project" value="UniProtKB-EC"/>
</dbReference>
<evidence type="ECO:0000256" key="1">
    <source>
        <dbReference type="ARBA" id="ARBA00005051"/>
    </source>
</evidence>
<dbReference type="PANTHER" id="PTHR43071:SF1">
    <property type="entry name" value="2-AMINO-4-HYDROXY-6-HYDROXYMETHYLDIHYDROPTERIDINE PYROPHOSPHOKINASE"/>
    <property type="match status" value="1"/>
</dbReference>
<evidence type="ECO:0000313" key="14">
    <source>
        <dbReference type="EMBL" id="MFC3847659.1"/>
    </source>
</evidence>
<keyword evidence="8" id="KW-0067">ATP-binding</keyword>
<evidence type="ECO:0000256" key="7">
    <source>
        <dbReference type="ARBA" id="ARBA00022777"/>
    </source>
</evidence>
<evidence type="ECO:0000256" key="10">
    <source>
        <dbReference type="ARBA" id="ARBA00029409"/>
    </source>
</evidence>
<keyword evidence="9" id="KW-0289">Folate biosynthesis</keyword>
<evidence type="ECO:0000256" key="8">
    <source>
        <dbReference type="ARBA" id="ARBA00022840"/>
    </source>
</evidence>
<evidence type="ECO:0000256" key="6">
    <source>
        <dbReference type="ARBA" id="ARBA00022741"/>
    </source>
</evidence>
<dbReference type="SUPFAM" id="SSF55083">
    <property type="entry name" value="6-hydroxymethyl-7,8-dihydropterin pyrophosphokinase, HPPK"/>
    <property type="match status" value="1"/>
</dbReference>
<keyword evidence="5 14" id="KW-0808">Transferase</keyword>
<name>A0ABV7ZHA9_9HELI</name>
<evidence type="ECO:0000256" key="11">
    <source>
        <dbReference type="ARBA" id="ARBA00029766"/>
    </source>
</evidence>
<dbReference type="CDD" id="cd00483">
    <property type="entry name" value="HPPK"/>
    <property type="match status" value="1"/>
</dbReference>
<keyword evidence="7" id="KW-0418">Kinase</keyword>
<dbReference type="PANTHER" id="PTHR43071">
    <property type="entry name" value="2-AMINO-4-HYDROXY-6-HYDROXYMETHYLDIHYDROPTERIDINE PYROPHOSPHOKINASE"/>
    <property type="match status" value="1"/>
</dbReference>
<keyword evidence="6" id="KW-0547">Nucleotide-binding</keyword>
<comment type="pathway">
    <text evidence="1">Cofactor biosynthesis; tetrahydrofolate biosynthesis; 2-amino-4-hydroxy-6-hydroxymethyl-7,8-dihydropteridine diphosphate from 7,8-dihydroneopterin triphosphate: step 4/4.</text>
</comment>
<comment type="function">
    <text evidence="10">Catalyzes the transfer of pyrophosphate from adenosine triphosphate (ATP) to 6-hydroxymethyl-7,8-dihydropterin, an enzymatic step in folate biosynthesis pathway.</text>
</comment>
<dbReference type="RefSeq" id="WP_104752430.1">
    <property type="nucleotide sequence ID" value="NZ_FZMF01000026.1"/>
</dbReference>
<dbReference type="InterPro" id="IPR000550">
    <property type="entry name" value="Hppk"/>
</dbReference>
<evidence type="ECO:0000256" key="9">
    <source>
        <dbReference type="ARBA" id="ARBA00022909"/>
    </source>
</evidence>
<evidence type="ECO:0000313" key="15">
    <source>
        <dbReference type="Proteomes" id="UP001595783"/>
    </source>
</evidence>
<evidence type="ECO:0000256" key="12">
    <source>
        <dbReference type="ARBA" id="ARBA00033413"/>
    </source>
</evidence>
<sequence>MCTLVYTRFFPAKCKRRYILRNTATLGIGSNVGDSKKIFEGLWVWLTRHRLFSRVYSSPLYINPAFGYTKQRDFTNATLSFSTSLSVRELFRLVFYLERRWGRARKRPFKNAPRTLDIDILFFNHMTSRQPYLTLPHPGWSRRTSVLVPLILQHMAWR</sequence>
<dbReference type="EC" id="2.7.6.3" evidence="3"/>
<proteinExistence type="inferred from homology"/>
<dbReference type="NCBIfam" id="TIGR01498">
    <property type="entry name" value="folK"/>
    <property type="match status" value="1"/>
</dbReference>
<dbReference type="InterPro" id="IPR035907">
    <property type="entry name" value="Hppk_sf"/>
</dbReference>
<gene>
    <name evidence="14" type="primary">folK</name>
    <name evidence="14" type="ORF">ACFOPX_03810</name>
</gene>
<feature type="domain" description="7,8-dihydro-6-hydroxymethylpterin-pyrophosphokinase" evidence="13">
    <location>
        <begin position="110"/>
        <end position="121"/>
    </location>
</feature>
<comment type="caution">
    <text evidence="14">The sequence shown here is derived from an EMBL/GenBank/DDBJ whole genome shotgun (WGS) entry which is preliminary data.</text>
</comment>
<keyword evidence="15" id="KW-1185">Reference proteome</keyword>
<accession>A0ABV7ZHA9</accession>
<dbReference type="Gene3D" id="3.30.70.560">
    <property type="entry name" value="7,8-Dihydro-6-hydroxymethylpterin-pyrophosphokinase HPPK"/>
    <property type="match status" value="1"/>
</dbReference>